<evidence type="ECO:0000313" key="2">
    <source>
        <dbReference type="Proteomes" id="UP000320314"/>
    </source>
</evidence>
<dbReference type="OrthoDB" id="10011019at2"/>
<comment type="caution">
    <text evidence="1">The sequence shown here is derived from an EMBL/GenBank/DDBJ whole genome shotgun (WGS) entry which is preliminary data.</text>
</comment>
<evidence type="ECO:0000313" key="1">
    <source>
        <dbReference type="EMBL" id="TPW26839.1"/>
    </source>
</evidence>
<protein>
    <submittedName>
        <fullName evidence="1">Uncharacterized protein</fullName>
    </submittedName>
</protein>
<proteinExistence type="predicted"/>
<dbReference type="RefSeq" id="WP_141167619.1">
    <property type="nucleotide sequence ID" value="NZ_VHLH01000026.1"/>
</dbReference>
<dbReference type="EMBL" id="VHLH01000026">
    <property type="protein sequence ID" value="TPW26839.1"/>
    <property type="molecule type" value="Genomic_DNA"/>
</dbReference>
<name>A0A506U2N7_9HYPH</name>
<sequence length="99" mass="11144">MTSETVEKCAKPRCGAMRRIGKPCTDWDCPQQTVNAREHRQILEAARQDIRREVIEEVANSLDHEADVTPCAEDAVVVRDCARLVRAGFSYDEAEGRGR</sequence>
<dbReference type="AlphaFoldDB" id="A0A506U2N7"/>
<accession>A0A506U2N7</accession>
<reference evidence="1 2" key="1">
    <citation type="submission" date="2019-06" db="EMBL/GenBank/DDBJ databases">
        <authorList>
            <person name="Li M."/>
        </authorList>
    </citation>
    <scope>NUCLEOTIDE SEQUENCE [LARGE SCALE GENOMIC DNA]</scope>
    <source>
        <strain evidence="1 2">BGMRC6574</strain>
    </source>
</reference>
<organism evidence="1 2">
    <name type="scientific">Pararhizobium mangrovi</name>
    <dbReference type="NCBI Taxonomy" id="2590452"/>
    <lineage>
        <taxon>Bacteria</taxon>
        <taxon>Pseudomonadati</taxon>
        <taxon>Pseudomonadota</taxon>
        <taxon>Alphaproteobacteria</taxon>
        <taxon>Hyphomicrobiales</taxon>
        <taxon>Rhizobiaceae</taxon>
        <taxon>Rhizobium/Agrobacterium group</taxon>
        <taxon>Pararhizobium</taxon>
    </lineage>
</organism>
<gene>
    <name evidence="1" type="ORF">FJU11_13620</name>
</gene>
<keyword evidence="2" id="KW-1185">Reference proteome</keyword>
<dbReference type="Proteomes" id="UP000320314">
    <property type="component" value="Unassembled WGS sequence"/>
</dbReference>